<feature type="compositionally biased region" description="Low complexity" evidence="6">
    <location>
        <begin position="199"/>
        <end position="213"/>
    </location>
</feature>
<evidence type="ECO:0000313" key="9">
    <source>
        <dbReference type="Proteomes" id="UP000306102"/>
    </source>
</evidence>
<dbReference type="GO" id="GO:0005634">
    <property type="term" value="C:nucleus"/>
    <property type="evidence" value="ECO:0007669"/>
    <property type="project" value="UniProtKB-SubCell"/>
</dbReference>
<dbReference type="FunFam" id="2.30.30.140:FF:000088">
    <property type="entry name" value="Protein EMSY-LIKE 3"/>
    <property type="match status" value="1"/>
</dbReference>
<accession>A0A4S4EFV2</accession>
<dbReference type="CDD" id="cd20404">
    <property type="entry name" value="Tudor_Agenet_AtEML-like"/>
    <property type="match status" value="1"/>
</dbReference>
<dbReference type="InterPro" id="IPR033485">
    <property type="entry name" value="EMSY-LIKE_plant"/>
</dbReference>
<evidence type="ECO:0000313" key="8">
    <source>
        <dbReference type="EMBL" id="THG15300.1"/>
    </source>
</evidence>
<evidence type="ECO:0000256" key="1">
    <source>
        <dbReference type="ARBA" id="ARBA00004123"/>
    </source>
</evidence>
<organism evidence="8 9">
    <name type="scientific">Camellia sinensis var. sinensis</name>
    <name type="common">China tea</name>
    <dbReference type="NCBI Taxonomy" id="542762"/>
    <lineage>
        <taxon>Eukaryota</taxon>
        <taxon>Viridiplantae</taxon>
        <taxon>Streptophyta</taxon>
        <taxon>Embryophyta</taxon>
        <taxon>Tracheophyta</taxon>
        <taxon>Spermatophyta</taxon>
        <taxon>Magnoliopsida</taxon>
        <taxon>eudicotyledons</taxon>
        <taxon>Gunneridae</taxon>
        <taxon>Pentapetalae</taxon>
        <taxon>asterids</taxon>
        <taxon>Ericales</taxon>
        <taxon>Theaceae</taxon>
        <taxon>Camellia</taxon>
    </lineage>
</organism>
<dbReference type="EMBL" id="SDRB02004821">
    <property type="protein sequence ID" value="THG15300.1"/>
    <property type="molecule type" value="Genomic_DNA"/>
</dbReference>
<dbReference type="PANTHER" id="PTHR33432:SF28">
    <property type="entry name" value="PROTEIN EMSY-LIKE 4"/>
    <property type="match status" value="1"/>
</dbReference>
<evidence type="ECO:0000256" key="3">
    <source>
        <dbReference type="ARBA" id="ARBA00022821"/>
    </source>
</evidence>
<dbReference type="Gene3D" id="1.10.1240.40">
    <property type="entry name" value="ENT domain"/>
    <property type="match status" value="1"/>
</dbReference>
<feature type="region of interest" description="Disordered" evidence="6">
    <location>
        <begin position="50"/>
        <end position="74"/>
    </location>
</feature>
<reference evidence="8 9" key="1">
    <citation type="journal article" date="2018" name="Proc. Natl. Acad. Sci. U.S.A.">
        <title>Draft genome sequence of Camellia sinensis var. sinensis provides insights into the evolution of the tea genome and tea quality.</title>
        <authorList>
            <person name="Wei C."/>
            <person name="Yang H."/>
            <person name="Wang S."/>
            <person name="Zhao J."/>
            <person name="Liu C."/>
            <person name="Gao L."/>
            <person name="Xia E."/>
            <person name="Lu Y."/>
            <person name="Tai Y."/>
            <person name="She G."/>
            <person name="Sun J."/>
            <person name="Cao H."/>
            <person name="Tong W."/>
            <person name="Gao Q."/>
            <person name="Li Y."/>
            <person name="Deng W."/>
            <person name="Jiang X."/>
            <person name="Wang W."/>
            <person name="Chen Q."/>
            <person name="Zhang S."/>
            <person name="Li H."/>
            <person name="Wu J."/>
            <person name="Wang P."/>
            <person name="Li P."/>
            <person name="Shi C."/>
            <person name="Zheng F."/>
            <person name="Jian J."/>
            <person name="Huang B."/>
            <person name="Shan D."/>
            <person name="Shi M."/>
            <person name="Fang C."/>
            <person name="Yue Y."/>
            <person name="Li F."/>
            <person name="Li D."/>
            <person name="Wei S."/>
            <person name="Han B."/>
            <person name="Jiang C."/>
            <person name="Yin Y."/>
            <person name="Xia T."/>
            <person name="Zhang Z."/>
            <person name="Bennetzen J.L."/>
            <person name="Zhao S."/>
            <person name="Wan X."/>
        </authorList>
    </citation>
    <scope>NUCLEOTIDE SEQUENCE [LARGE SCALE GENOMIC DNA]</scope>
    <source>
        <strain evidence="9">cv. Shuchazao</strain>
        <tissue evidence="8">Leaf</tissue>
    </source>
</reference>
<comment type="caution">
    <text evidence="8">The sequence shown here is derived from an EMBL/GenBank/DDBJ whole genome shotgun (WGS) entry which is preliminary data.</text>
</comment>
<dbReference type="InterPro" id="IPR036142">
    <property type="entry name" value="ENT_dom-like_sf"/>
</dbReference>
<evidence type="ECO:0000256" key="4">
    <source>
        <dbReference type="ARBA" id="ARBA00023054"/>
    </source>
</evidence>
<feature type="region of interest" description="Disordered" evidence="6">
    <location>
        <begin position="347"/>
        <end position="408"/>
    </location>
</feature>
<dbReference type="SMART" id="SM01191">
    <property type="entry name" value="ENT"/>
    <property type="match status" value="1"/>
</dbReference>
<dbReference type="Pfam" id="PF03735">
    <property type="entry name" value="ENT"/>
    <property type="match status" value="1"/>
</dbReference>
<dbReference type="FunFam" id="1.10.1240.40:FF:000004">
    <property type="entry name" value="Protein EMSY-LIKE 4"/>
    <property type="match status" value="1"/>
</dbReference>
<dbReference type="Proteomes" id="UP000306102">
    <property type="component" value="Unassembled WGS sequence"/>
</dbReference>
<dbReference type="Gene3D" id="2.30.30.140">
    <property type="match status" value="1"/>
</dbReference>
<evidence type="ECO:0000256" key="6">
    <source>
        <dbReference type="SAM" id="MobiDB-lite"/>
    </source>
</evidence>
<keyword evidence="5" id="KW-0539">Nucleus</keyword>
<dbReference type="SUPFAM" id="SSF158639">
    <property type="entry name" value="ENT-like"/>
    <property type="match status" value="1"/>
</dbReference>
<dbReference type="PANTHER" id="PTHR33432">
    <property type="entry name" value="PROTEIN EMSY-LIKE 4"/>
    <property type="match status" value="1"/>
</dbReference>
<sequence>MLYESSRPVIRLSKTLEFVDSRRIRWFRFPAILESVCGFTKLAMNYEPYDSSGTDDDLPPSHQGRLPRGGRVAGNGRSAVMGSVPYPRMYGETDMEAQIHHLEQEAYSSVLRAFKAQADAITWEKESLITELRKELRLSNEEHRELLGRVNADDVIRRIREWRQAGGIQPGMLSTGQAVHDPVPSPTVSASRKKQKMNQSVPSQSFGGPSSSFHPKTVAPSPQPSSSAAKRGPIMGGKGKKHKPGQMLPNASSMRMKYPSSGPTGRGQLGNQVSSSALASEPAEGASFDNLIGRKVRTRWPDDNNFYEAVITDYNPVEGRHALVYDIGTANETWEWVNLAEISPEDIQWDGEDPGISRPGGYGGPGHVMGRSGGRDGGPAGGRGRGLTKSQLRKDFPPSQNGIGKKGSDEIQIFHTDTLIKEVERVFGASHPDPLEIEKAKKMLKDHEQALVGAIAQLADISDGESDEGGHFLPMDRE</sequence>
<dbReference type="InterPro" id="IPR005491">
    <property type="entry name" value="ENT_dom"/>
</dbReference>
<keyword evidence="4" id="KW-0175">Coiled coil</keyword>
<name>A0A4S4EFV2_CAMSN</name>
<comment type="subcellular location">
    <subcellularLocation>
        <location evidence="1">Nucleus</location>
    </subcellularLocation>
</comment>
<dbReference type="GO" id="GO:0050832">
    <property type="term" value="P:defense response to fungus"/>
    <property type="evidence" value="ECO:0007669"/>
    <property type="project" value="InterPro"/>
</dbReference>
<dbReference type="PROSITE" id="PS51138">
    <property type="entry name" value="ENT"/>
    <property type="match status" value="1"/>
</dbReference>
<feature type="region of interest" description="Disordered" evidence="6">
    <location>
        <begin position="168"/>
        <end position="283"/>
    </location>
</feature>
<evidence type="ECO:0000256" key="2">
    <source>
        <dbReference type="ARBA" id="ARBA00022553"/>
    </source>
</evidence>
<gene>
    <name evidence="8" type="ORF">TEA_010458</name>
</gene>
<keyword evidence="3" id="KW-0611">Plant defense</keyword>
<dbReference type="SUPFAM" id="SSF63748">
    <property type="entry name" value="Tudor/PWWP/MBT"/>
    <property type="match status" value="1"/>
</dbReference>
<feature type="compositionally biased region" description="Gly residues" evidence="6">
    <location>
        <begin position="358"/>
        <end position="385"/>
    </location>
</feature>
<feature type="domain" description="ENT" evidence="7">
    <location>
        <begin position="95"/>
        <end position="182"/>
    </location>
</feature>
<dbReference type="AlphaFoldDB" id="A0A4S4EFV2"/>
<evidence type="ECO:0000256" key="5">
    <source>
        <dbReference type="ARBA" id="ARBA00023242"/>
    </source>
</evidence>
<protein>
    <recommendedName>
        <fullName evidence="7">ENT domain-containing protein</fullName>
    </recommendedName>
</protein>
<evidence type="ECO:0000259" key="7">
    <source>
        <dbReference type="PROSITE" id="PS51138"/>
    </source>
</evidence>
<proteinExistence type="predicted"/>
<keyword evidence="2" id="KW-0597">Phosphoprotein</keyword>
<feature type="compositionally biased region" description="Polar residues" evidence="6">
    <location>
        <begin position="269"/>
        <end position="278"/>
    </location>
</feature>
<keyword evidence="9" id="KW-1185">Reference proteome</keyword>